<feature type="compositionally biased region" description="Polar residues" evidence="2">
    <location>
        <begin position="292"/>
        <end position="312"/>
    </location>
</feature>
<dbReference type="GO" id="GO:0006338">
    <property type="term" value="P:chromatin remodeling"/>
    <property type="evidence" value="ECO:0007669"/>
    <property type="project" value="UniProtKB-ARBA"/>
</dbReference>
<gene>
    <name evidence="4" type="ORF">L486_00090</name>
</gene>
<feature type="compositionally biased region" description="Polar residues" evidence="2">
    <location>
        <begin position="402"/>
        <end position="416"/>
    </location>
</feature>
<dbReference type="EMBL" id="KI669459">
    <property type="protein sequence ID" value="OCF60457.1"/>
    <property type="molecule type" value="Genomic_DNA"/>
</dbReference>
<feature type="compositionally biased region" description="Acidic residues" evidence="2">
    <location>
        <begin position="662"/>
        <end position="680"/>
    </location>
</feature>
<feature type="compositionally biased region" description="Basic and acidic residues" evidence="2">
    <location>
        <begin position="693"/>
        <end position="703"/>
    </location>
</feature>
<dbReference type="InterPro" id="IPR000953">
    <property type="entry name" value="Chromo/chromo_shadow_dom"/>
</dbReference>
<dbReference type="STRING" id="1331196.A0A1B9IY50"/>
<feature type="compositionally biased region" description="Polar residues" evidence="2">
    <location>
        <begin position="154"/>
        <end position="164"/>
    </location>
</feature>
<dbReference type="InterPro" id="IPR016197">
    <property type="entry name" value="Chromo-like_dom_sf"/>
</dbReference>
<reference evidence="4 5" key="1">
    <citation type="submission" date="2013-07" db="EMBL/GenBank/DDBJ databases">
        <title>The Genome Sequence of Kwoniella mangroviensis CBS10435.</title>
        <authorList>
            <consortium name="The Broad Institute Genome Sequencing Platform"/>
            <person name="Cuomo C."/>
            <person name="Litvintseva A."/>
            <person name="Chen Y."/>
            <person name="Heitman J."/>
            <person name="Sun S."/>
            <person name="Springer D."/>
            <person name="Dromer F."/>
            <person name="Young S.K."/>
            <person name="Zeng Q."/>
            <person name="Gargeya S."/>
            <person name="Fitzgerald M."/>
            <person name="Abouelleil A."/>
            <person name="Alvarado L."/>
            <person name="Berlin A.M."/>
            <person name="Chapman S.B."/>
            <person name="Dewar J."/>
            <person name="Goldberg J."/>
            <person name="Griggs A."/>
            <person name="Gujja S."/>
            <person name="Hansen M."/>
            <person name="Howarth C."/>
            <person name="Imamovic A."/>
            <person name="Larimer J."/>
            <person name="McCowan C."/>
            <person name="Murphy C."/>
            <person name="Pearson M."/>
            <person name="Priest M."/>
            <person name="Roberts A."/>
            <person name="Saif S."/>
            <person name="Shea T."/>
            <person name="Sykes S."/>
            <person name="Wortman J."/>
            <person name="Nusbaum C."/>
            <person name="Birren B."/>
        </authorList>
    </citation>
    <scope>NUCLEOTIDE SEQUENCE [LARGE SCALE GENOMIC DNA]</scope>
    <source>
        <strain evidence="4 5">CBS 10435</strain>
    </source>
</reference>
<name>A0A1B9IY50_9TREE</name>
<keyword evidence="1" id="KW-0175">Coiled coil</keyword>
<dbReference type="CDD" id="cd00024">
    <property type="entry name" value="CD_CSD"/>
    <property type="match status" value="1"/>
</dbReference>
<sequence>MGSKRPRRSYSLPSDSSPPETQFVSQSDDADNLWEVSEILDERGPSKTGDYLIQWKGKDPDTGKPWTPSWTKKKNCTNDLVLEWKAKRANMEVQESKVKEEKSGSKKRQMKEEKSGSKKRKMDHKKKGEPSVTFEVNSRSSRSRTRSTPARSPLKSTNAQITRINSNTSALTALSSELTSLPTTPSRSTENINRPIAAHIPPEEPEDDSAVVSQRKTRSANDKRTVESHTSSDESTAGPGPSTAANRSRRTLRGSSSRRSTGKQIVTAPQKDRHMVVQPSQASASDGGSGSINQSQLDPIQQFSSPRSSTRTYGKRDRSAASVHADDSGTESDGVRVVLKSHKTIRRDGEEGVRLDGDSSNDDTASAKDGSSEPSIHDEDLDDLDSNAGEGVGGDRPEKADVNQSQSFNDNQSTPVDQPPNAAPAAEPFIHPDTLALEKAQELIAKLQADLEQASRPRSHPDTLALAEAKSRIVELELQLQSHLSQPSHPRHPTPPNSDPRVAELEAEVERLNQNKRALMEDTQFLRKQYAEASNRAVTECQLSEKYQAQIKTLKSQLSVGLKQQRLHSEATQNMREREIDKLRSQLEMLLSQSRRTDDDVRKRAAAYTATKREYEELSRQFVARGREIDSLTKKVNTMSERNEELVDQLKVIRAMKMGVIPDEDEDEDDQETDSSDEYDDPRPKAGTGSRSRRIDSSPHQRDVFQASTPARESTTAPTSGYACAWRDGDRVCRVVCETVEVNL</sequence>
<feature type="region of interest" description="Disordered" evidence="2">
    <location>
        <begin position="87"/>
        <end position="434"/>
    </location>
</feature>
<dbReference type="Gene3D" id="2.40.50.40">
    <property type="match status" value="1"/>
</dbReference>
<feature type="compositionally biased region" description="Polar residues" evidence="2">
    <location>
        <begin position="11"/>
        <end position="27"/>
    </location>
</feature>
<feature type="region of interest" description="Disordered" evidence="2">
    <location>
        <begin position="1"/>
        <end position="72"/>
    </location>
</feature>
<feature type="region of interest" description="Disordered" evidence="2">
    <location>
        <begin position="659"/>
        <end position="721"/>
    </location>
</feature>
<organism evidence="4 5">
    <name type="scientific">Kwoniella mangroviensis CBS 10435</name>
    <dbReference type="NCBI Taxonomy" id="1331196"/>
    <lineage>
        <taxon>Eukaryota</taxon>
        <taxon>Fungi</taxon>
        <taxon>Dikarya</taxon>
        <taxon>Basidiomycota</taxon>
        <taxon>Agaricomycotina</taxon>
        <taxon>Tremellomycetes</taxon>
        <taxon>Tremellales</taxon>
        <taxon>Cryptococcaceae</taxon>
        <taxon>Kwoniella</taxon>
    </lineage>
</organism>
<feature type="compositionally biased region" description="Basic and acidic residues" evidence="2">
    <location>
        <begin position="87"/>
        <end position="116"/>
    </location>
</feature>
<dbReference type="SUPFAM" id="SSF54160">
    <property type="entry name" value="Chromo domain-like"/>
    <property type="match status" value="1"/>
</dbReference>
<dbReference type="AlphaFoldDB" id="A0A1B9IY50"/>
<feature type="compositionally biased region" description="Low complexity" evidence="2">
    <location>
        <begin position="165"/>
        <end position="190"/>
    </location>
</feature>
<evidence type="ECO:0000313" key="4">
    <source>
        <dbReference type="EMBL" id="OCF60457.1"/>
    </source>
</evidence>
<feature type="compositionally biased region" description="Basic residues" evidence="2">
    <location>
        <begin position="117"/>
        <end position="127"/>
    </location>
</feature>
<feature type="compositionally biased region" description="Basic and acidic residues" evidence="2">
    <location>
        <begin position="346"/>
        <end position="357"/>
    </location>
</feature>
<feature type="domain" description="Chromo" evidence="3">
    <location>
        <begin position="34"/>
        <end position="96"/>
    </location>
</feature>
<evidence type="ECO:0000256" key="2">
    <source>
        <dbReference type="SAM" id="MobiDB-lite"/>
    </source>
</evidence>
<dbReference type="PROSITE" id="PS50013">
    <property type="entry name" value="CHROMO_2"/>
    <property type="match status" value="1"/>
</dbReference>
<accession>A0A1B9IY50</accession>
<evidence type="ECO:0000256" key="1">
    <source>
        <dbReference type="SAM" id="Coils"/>
    </source>
</evidence>
<keyword evidence="5" id="KW-1185">Reference proteome</keyword>
<evidence type="ECO:0000259" key="3">
    <source>
        <dbReference type="PROSITE" id="PS50013"/>
    </source>
</evidence>
<reference evidence="5" key="2">
    <citation type="submission" date="2013-12" db="EMBL/GenBank/DDBJ databases">
        <title>Evolution of pathogenesis and genome organization in the Tremellales.</title>
        <authorList>
            <person name="Cuomo C."/>
            <person name="Litvintseva A."/>
            <person name="Heitman J."/>
            <person name="Chen Y."/>
            <person name="Sun S."/>
            <person name="Springer D."/>
            <person name="Dromer F."/>
            <person name="Young S."/>
            <person name="Zeng Q."/>
            <person name="Chapman S."/>
            <person name="Gujja S."/>
            <person name="Saif S."/>
            <person name="Birren B."/>
        </authorList>
    </citation>
    <scope>NUCLEOTIDE SEQUENCE [LARGE SCALE GENOMIC DNA]</scope>
    <source>
        <strain evidence="5">CBS 10435</strain>
    </source>
</reference>
<evidence type="ECO:0000313" key="5">
    <source>
        <dbReference type="Proteomes" id="UP000092583"/>
    </source>
</evidence>
<feature type="coiled-coil region" evidence="1">
    <location>
        <begin position="437"/>
        <end position="536"/>
    </location>
</feature>
<feature type="compositionally biased region" description="Basic and acidic residues" evidence="2">
    <location>
        <begin position="314"/>
        <end position="327"/>
    </location>
</feature>
<dbReference type="OrthoDB" id="3647690at2759"/>
<proteinExistence type="predicted"/>
<feature type="compositionally biased region" description="Basic and acidic residues" evidence="2">
    <location>
        <begin position="219"/>
        <end position="232"/>
    </location>
</feature>
<feature type="compositionally biased region" description="Polar residues" evidence="2">
    <location>
        <begin position="706"/>
        <end position="719"/>
    </location>
</feature>
<protein>
    <recommendedName>
        <fullName evidence="3">Chromo domain-containing protein</fullName>
    </recommendedName>
</protein>
<dbReference type="Proteomes" id="UP000092583">
    <property type="component" value="Unassembled WGS sequence"/>
</dbReference>